<evidence type="ECO:0000256" key="1">
    <source>
        <dbReference type="ARBA" id="ARBA00009667"/>
    </source>
</evidence>
<dbReference type="EMBL" id="LASV01000164">
    <property type="protein sequence ID" value="KKA21925.1"/>
    <property type="molecule type" value="Genomic_DNA"/>
</dbReference>
<dbReference type="GO" id="GO:0003949">
    <property type="term" value="F:1-(5-phosphoribosyl)-5-[(5-phosphoribosylamino)methylideneamino]imidazole-4-carboxamide isomerase activity"/>
    <property type="evidence" value="ECO:0007669"/>
    <property type="project" value="InterPro"/>
</dbReference>
<dbReference type="SUPFAM" id="SSF51366">
    <property type="entry name" value="Ribulose-phoshate binding barrel"/>
    <property type="match status" value="1"/>
</dbReference>
<gene>
    <name evidence="3" type="ORF">T310_4089</name>
</gene>
<keyword evidence="2" id="KW-0368">Histidine biosynthesis</keyword>
<dbReference type="PANTHER" id="PTHR43090">
    <property type="entry name" value="1-(5-PHOSPHORIBOSYL)-5-[(5-PHOSPHORIBOSYLAMINO)METHYLIDENEAMINO] IMIDAZOLE-4-CARBOXAMIDE ISOMERASE"/>
    <property type="match status" value="1"/>
</dbReference>
<name>A0A0F4YUZ7_RASE3</name>
<dbReference type="GO" id="GO:0000105">
    <property type="term" value="P:L-histidine biosynthetic process"/>
    <property type="evidence" value="ECO:0007669"/>
    <property type="project" value="UniProtKB-KW"/>
</dbReference>
<dbReference type="InterPro" id="IPR011060">
    <property type="entry name" value="RibuloseP-bd_barrel"/>
</dbReference>
<evidence type="ECO:0000313" key="4">
    <source>
        <dbReference type="Proteomes" id="UP000053958"/>
    </source>
</evidence>
<dbReference type="Gene3D" id="3.20.20.70">
    <property type="entry name" value="Aldolase class I"/>
    <property type="match status" value="1"/>
</dbReference>
<protein>
    <submittedName>
        <fullName evidence="3">5-proFAR isomerase His6</fullName>
    </submittedName>
</protein>
<comment type="similarity">
    <text evidence="1 2">Belongs to the HisA/HisF family.</text>
</comment>
<evidence type="ECO:0000256" key="2">
    <source>
        <dbReference type="RuleBase" id="RU003657"/>
    </source>
</evidence>
<dbReference type="OrthoDB" id="446074at2759"/>
<dbReference type="InterPro" id="IPR006062">
    <property type="entry name" value="His_biosynth"/>
</dbReference>
<organism evidence="3 4">
    <name type="scientific">Rasamsonia emersonii (strain ATCC 16479 / CBS 393.64 / IMI 116815)</name>
    <dbReference type="NCBI Taxonomy" id="1408163"/>
    <lineage>
        <taxon>Eukaryota</taxon>
        <taxon>Fungi</taxon>
        <taxon>Dikarya</taxon>
        <taxon>Ascomycota</taxon>
        <taxon>Pezizomycotina</taxon>
        <taxon>Eurotiomycetes</taxon>
        <taxon>Eurotiomycetidae</taxon>
        <taxon>Eurotiales</taxon>
        <taxon>Trichocomaceae</taxon>
        <taxon>Rasamsonia</taxon>
    </lineage>
</organism>
<proteinExistence type="inferred from homology"/>
<dbReference type="GeneID" id="25316438"/>
<keyword evidence="3" id="KW-0413">Isomerase</keyword>
<dbReference type="STRING" id="1408163.A0A0F4YUZ7"/>
<dbReference type="AlphaFoldDB" id="A0A0F4YUZ7"/>
<evidence type="ECO:0000313" key="3">
    <source>
        <dbReference type="EMBL" id="KKA21925.1"/>
    </source>
</evidence>
<dbReference type="GO" id="GO:0005737">
    <property type="term" value="C:cytoplasm"/>
    <property type="evidence" value="ECO:0007669"/>
    <property type="project" value="TreeGrafter"/>
</dbReference>
<dbReference type="RefSeq" id="XP_013328537.1">
    <property type="nucleotide sequence ID" value="XM_013473083.1"/>
</dbReference>
<keyword evidence="2" id="KW-0028">Amino-acid biosynthesis</keyword>
<dbReference type="Proteomes" id="UP000053958">
    <property type="component" value="Unassembled WGS sequence"/>
</dbReference>
<reference evidence="3 4" key="1">
    <citation type="submission" date="2015-04" db="EMBL/GenBank/DDBJ databases">
        <authorList>
            <person name="Heijne W.H."/>
            <person name="Fedorova N.D."/>
            <person name="Nierman W.C."/>
            <person name="Vollebregt A.W."/>
            <person name="Zhao Z."/>
            <person name="Wu L."/>
            <person name="Kumar M."/>
            <person name="Stam H."/>
            <person name="van den Berg M.A."/>
            <person name="Pel H.J."/>
        </authorList>
    </citation>
    <scope>NUCLEOTIDE SEQUENCE [LARGE SCALE GENOMIC DNA]</scope>
    <source>
        <strain evidence="3 4">CBS 393.64</strain>
    </source>
</reference>
<dbReference type="PANTHER" id="PTHR43090:SF2">
    <property type="entry name" value="1-(5-PHOSPHORIBOSYL)-5-[(5-PHOSPHORIBOSYLAMINO)METHYLIDENEAMINO] IMIDAZOLE-4-CARBOXAMIDE ISOMERASE"/>
    <property type="match status" value="1"/>
</dbReference>
<sequence>MEITQESISMLEPYCSEFLIHAADVEGLQQGIDEELVSKLAQWCSIPVTYAGGARNLQDLEKVYVSSGGKVDLTIGSALDIFGGSGVTFDECVEWNKNH</sequence>
<dbReference type="InterPro" id="IPR044524">
    <property type="entry name" value="Isoase_HisA-like"/>
</dbReference>
<comment type="caution">
    <text evidence="3">The sequence shown here is derived from an EMBL/GenBank/DDBJ whole genome shotgun (WGS) entry which is preliminary data.</text>
</comment>
<dbReference type="Pfam" id="PF00977">
    <property type="entry name" value="His_biosynth"/>
    <property type="match status" value="1"/>
</dbReference>
<accession>A0A0F4YUZ7</accession>
<dbReference type="GO" id="GO:0000162">
    <property type="term" value="P:L-tryptophan biosynthetic process"/>
    <property type="evidence" value="ECO:0007669"/>
    <property type="project" value="TreeGrafter"/>
</dbReference>
<dbReference type="InterPro" id="IPR013785">
    <property type="entry name" value="Aldolase_TIM"/>
</dbReference>
<keyword evidence="4" id="KW-1185">Reference proteome</keyword>